<dbReference type="Gene3D" id="3.90.1210.10">
    <property type="entry name" value="Antifreeze-like/N-acetylneuraminic acid synthase C-terminal domain"/>
    <property type="match status" value="1"/>
</dbReference>
<keyword evidence="9" id="KW-0282">Flagellum</keyword>
<keyword evidence="9" id="KW-0969">Cilium</keyword>
<keyword evidence="10" id="KW-1185">Reference proteome</keyword>
<comment type="function">
    <text evidence="6 7">Involved in the assembly process of the P-ring formation. It may associate with FlgF on the rod constituting a structure essential for the P-ring assembly or may act as a modulator protein for the P-ring assembly.</text>
</comment>
<dbReference type="SMART" id="SM00858">
    <property type="entry name" value="SAF"/>
    <property type="match status" value="1"/>
</dbReference>
<dbReference type="AlphaFoldDB" id="A0A370R2U7"/>
<evidence type="ECO:0000256" key="7">
    <source>
        <dbReference type="RuleBase" id="RU362063"/>
    </source>
</evidence>
<evidence type="ECO:0000256" key="3">
    <source>
        <dbReference type="ARBA" id="ARBA00014754"/>
    </source>
</evidence>
<protein>
    <recommendedName>
        <fullName evidence="3 7">Flagella basal body P-ring formation protein FlgA</fullName>
    </recommendedName>
</protein>
<comment type="caution">
    <text evidence="9">The sequence shown here is derived from an EMBL/GenBank/DDBJ whole genome shotgun (WGS) entry which is preliminary data.</text>
</comment>
<dbReference type="NCBIfam" id="TIGR03170">
    <property type="entry name" value="flgA_cterm"/>
    <property type="match status" value="1"/>
</dbReference>
<comment type="similarity">
    <text evidence="2 7">Belongs to the FlgA family.</text>
</comment>
<keyword evidence="5 7" id="KW-0574">Periplasm</keyword>
<dbReference type="Proteomes" id="UP000254848">
    <property type="component" value="Unassembled WGS sequence"/>
</dbReference>
<dbReference type="GO" id="GO:0044780">
    <property type="term" value="P:bacterial-type flagellum assembly"/>
    <property type="evidence" value="ECO:0007669"/>
    <property type="project" value="InterPro"/>
</dbReference>
<feature type="domain" description="SAF" evidence="8">
    <location>
        <begin position="95"/>
        <end position="157"/>
    </location>
</feature>
<reference evidence="9 10" key="1">
    <citation type="submission" date="2018-07" db="EMBL/GenBank/DDBJ databases">
        <title>Genomic Encyclopedia of Type Strains, Phase IV (KMG-IV): sequencing the most valuable type-strain genomes for metagenomic binning, comparative biology and taxonomic classification.</title>
        <authorList>
            <person name="Goeker M."/>
        </authorList>
    </citation>
    <scope>NUCLEOTIDE SEQUENCE [LARGE SCALE GENOMIC DNA]</scope>
    <source>
        <strain evidence="9 10">DSM 103736</strain>
    </source>
</reference>
<gene>
    <name evidence="9" type="ORF">C8D90_101205</name>
</gene>
<keyword evidence="4 7" id="KW-0732">Signal</keyword>
<proteinExistence type="inferred from homology"/>
<evidence type="ECO:0000313" key="10">
    <source>
        <dbReference type="Proteomes" id="UP000254848"/>
    </source>
</evidence>
<evidence type="ECO:0000259" key="8">
    <source>
        <dbReference type="SMART" id="SM00858"/>
    </source>
</evidence>
<feature type="chain" id="PRO_5016487513" description="Flagella basal body P-ring formation protein FlgA" evidence="7">
    <location>
        <begin position="22"/>
        <end position="219"/>
    </location>
</feature>
<evidence type="ECO:0000256" key="4">
    <source>
        <dbReference type="ARBA" id="ARBA00022729"/>
    </source>
</evidence>
<evidence type="ECO:0000256" key="1">
    <source>
        <dbReference type="ARBA" id="ARBA00004418"/>
    </source>
</evidence>
<dbReference type="PANTHER" id="PTHR36307:SF1">
    <property type="entry name" value="FLAGELLA BASAL BODY P-RING FORMATION PROTEIN FLGA"/>
    <property type="match status" value="1"/>
</dbReference>
<dbReference type="InterPro" id="IPR013974">
    <property type="entry name" value="SAF"/>
</dbReference>
<evidence type="ECO:0000256" key="2">
    <source>
        <dbReference type="ARBA" id="ARBA00010474"/>
    </source>
</evidence>
<keyword evidence="7" id="KW-1005">Bacterial flagellum biogenesis</keyword>
<dbReference type="OrthoDB" id="7065435at2"/>
<evidence type="ECO:0000256" key="5">
    <source>
        <dbReference type="ARBA" id="ARBA00022764"/>
    </source>
</evidence>
<keyword evidence="9" id="KW-0966">Cell projection</keyword>
<dbReference type="RefSeq" id="WP_115456559.1">
    <property type="nucleotide sequence ID" value="NZ_QRAP01000001.1"/>
</dbReference>
<dbReference type="GO" id="GO:0042597">
    <property type="term" value="C:periplasmic space"/>
    <property type="evidence" value="ECO:0007669"/>
    <property type="project" value="UniProtKB-SubCell"/>
</dbReference>
<evidence type="ECO:0000313" key="9">
    <source>
        <dbReference type="EMBL" id="RDK96769.1"/>
    </source>
</evidence>
<accession>A0A370R2U7</accession>
<dbReference type="Gene3D" id="2.30.30.760">
    <property type="match status" value="1"/>
</dbReference>
<dbReference type="EMBL" id="QRAP01000001">
    <property type="protein sequence ID" value="RDK96769.1"/>
    <property type="molecule type" value="Genomic_DNA"/>
</dbReference>
<dbReference type="Pfam" id="PF13144">
    <property type="entry name" value="ChapFlgA"/>
    <property type="match status" value="1"/>
</dbReference>
<name>A0A370R2U7_9GAMM</name>
<feature type="signal peptide" evidence="7">
    <location>
        <begin position="1"/>
        <end position="21"/>
    </location>
</feature>
<dbReference type="InterPro" id="IPR039246">
    <property type="entry name" value="Flagellar_FlgA"/>
</dbReference>
<evidence type="ECO:0000256" key="6">
    <source>
        <dbReference type="ARBA" id="ARBA00025643"/>
    </source>
</evidence>
<organism evidence="9 10">
    <name type="scientific">Enterobacillus tribolii</name>
    <dbReference type="NCBI Taxonomy" id="1487935"/>
    <lineage>
        <taxon>Bacteria</taxon>
        <taxon>Pseudomonadati</taxon>
        <taxon>Pseudomonadota</taxon>
        <taxon>Gammaproteobacteria</taxon>
        <taxon>Enterobacterales</taxon>
        <taxon>Hafniaceae</taxon>
        <taxon>Enterobacillus</taxon>
    </lineage>
</organism>
<comment type="subcellular location">
    <subcellularLocation>
        <location evidence="1 7">Periplasm</location>
    </subcellularLocation>
</comment>
<dbReference type="InterPro" id="IPR017585">
    <property type="entry name" value="SAF_FlgA"/>
</dbReference>
<dbReference type="PANTHER" id="PTHR36307">
    <property type="entry name" value="FLAGELLA BASAL BODY P-RING FORMATION PROTEIN FLGA"/>
    <property type="match status" value="1"/>
</dbReference>
<dbReference type="CDD" id="cd11614">
    <property type="entry name" value="SAF_CpaB_FlgA_like"/>
    <property type="match status" value="1"/>
</dbReference>
<sequence>MRRLGFSVAVALWLLTGTTQAATPLEDALTRYFQQQQETSRKVSVSVLSSPERLPACEAPVFSQPSVSRRWGKLSVAAQCPQKKSYLQVEVRVTGAYPVAKRPISRGQALHATDFRLRTGRLDQLPATTLLNPDALNDAVALRPLVPGQAVTASMIRRSWKVKAGQTVQVLADGEGFNVSSEGKALNNAAVTETVRVRMPSGQVVSGKVDTRGGVNLLF</sequence>